<comment type="cofactor">
    <cofactor evidence="1">
        <name>Ca(2+)</name>
        <dbReference type="ChEBI" id="CHEBI:29108"/>
    </cofactor>
</comment>
<keyword evidence="11" id="KW-0472">Membrane</keyword>
<organism evidence="16 17">
    <name type="scientific">Psilopogon haemacephalus</name>
    <name type="common">coppersmith barbet</name>
    <dbReference type="NCBI Taxonomy" id="2585815"/>
    <lineage>
        <taxon>Eukaryota</taxon>
        <taxon>Metazoa</taxon>
        <taxon>Chordata</taxon>
        <taxon>Craniata</taxon>
        <taxon>Vertebrata</taxon>
        <taxon>Euteleostomi</taxon>
        <taxon>Archelosauria</taxon>
        <taxon>Archosauria</taxon>
        <taxon>Dinosauria</taxon>
        <taxon>Saurischia</taxon>
        <taxon>Theropoda</taxon>
        <taxon>Coelurosauria</taxon>
        <taxon>Aves</taxon>
        <taxon>Neognathae</taxon>
        <taxon>Neoaves</taxon>
        <taxon>Telluraves</taxon>
        <taxon>Coraciimorphae</taxon>
        <taxon>Piciformes</taxon>
        <taxon>Megalaimidae</taxon>
        <taxon>Psilopogon</taxon>
    </lineage>
</organism>
<feature type="non-terminal residue" evidence="16">
    <location>
        <position position="1"/>
    </location>
</feature>
<dbReference type="FunFam" id="3.40.1090.10:FF:000002">
    <property type="entry name" value="Phospholipase A2"/>
    <property type="match status" value="1"/>
</dbReference>
<dbReference type="PROSITE" id="PS50004">
    <property type="entry name" value="C2"/>
    <property type="match status" value="1"/>
</dbReference>
<dbReference type="CDD" id="cd07201">
    <property type="entry name" value="cPLA2_Grp-IVB-IVD-IVE-IVF"/>
    <property type="match status" value="1"/>
</dbReference>
<dbReference type="PANTHER" id="PTHR10728">
    <property type="entry name" value="CYTOSOLIC PHOSPHOLIPASE A2"/>
    <property type="match status" value="1"/>
</dbReference>
<evidence type="ECO:0000256" key="10">
    <source>
        <dbReference type="ARBA" id="ARBA00023098"/>
    </source>
</evidence>
<gene>
    <name evidence="16" type="primary">Pla2g4e_3</name>
    <name evidence="16" type="ORF">PSIHAE_R08904</name>
</gene>
<dbReference type="GO" id="GO:0046475">
    <property type="term" value="P:glycerophospholipid catabolic process"/>
    <property type="evidence" value="ECO:0007669"/>
    <property type="project" value="TreeGrafter"/>
</dbReference>
<evidence type="ECO:0000256" key="9">
    <source>
        <dbReference type="ARBA" id="ARBA00022963"/>
    </source>
</evidence>
<keyword evidence="10 12" id="KW-0443">Lipid metabolism</keyword>
<evidence type="ECO:0000259" key="14">
    <source>
        <dbReference type="PROSITE" id="PS50004"/>
    </source>
</evidence>
<keyword evidence="7 12" id="KW-0378">Hydrolase</keyword>
<dbReference type="InterPro" id="IPR002642">
    <property type="entry name" value="LysoPLipase_cat_dom"/>
</dbReference>
<evidence type="ECO:0000256" key="13">
    <source>
        <dbReference type="RuleBase" id="RU362102"/>
    </source>
</evidence>
<comment type="subcellular location">
    <subcellularLocation>
        <location evidence="3">Cytoplasm</location>
        <location evidence="3">Cytosol</location>
    </subcellularLocation>
    <subcellularLocation>
        <location evidence="2">Membrane</location>
        <topology evidence="2">Peripheral membrane protein</topology>
    </subcellularLocation>
</comment>
<evidence type="ECO:0000256" key="12">
    <source>
        <dbReference type="PROSITE-ProRule" id="PRU00555"/>
    </source>
</evidence>
<keyword evidence="17" id="KW-1185">Reference proteome</keyword>
<evidence type="ECO:0000256" key="7">
    <source>
        <dbReference type="ARBA" id="ARBA00022801"/>
    </source>
</evidence>
<name>A0A7K9BXT6_9PICI</name>
<evidence type="ECO:0000256" key="2">
    <source>
        <dbReference type="ARBA" id="ARBA00004170"/>
    </source>
</evidence>
<accession>A0A7K9BXT6</accession>
<dbReference type="GO" id="GO:0005509">
    <property type="term" value="F:calcium ion binding"/>
    <property type="evidence" value="ECO:0007669"/>
    <property type="project" value="TreeGrafter"/>
</dbReference>
<evidence type="ECO:0000256" key="1">
    <source>
        <dbReference type="ARBA" id="ARBA00001913"/>
    </source>
</evidence>
<keyword evidence="5 13" id="KW-0963">Cytoplasm</keyword>
<dbReference type="Gene3D" id="3.40.1090.10">
    <property type="entry name" value="Cytosolic phospholipase A2 catalytic domain"/>
    <property type="match status" value="1"/>
</dbReference>
<dbReference type="Pfam" id="PF00168">
    <property type="entry name" value="C2"/>
    <property type="match status" value="1"/>
</dbReference>
<dbReference type="EMBL" id="VWZI01007550">
    <property type="protein sequence ID" value="NXG44519.1"/>
    <property type="molecule type" value="Genomic_DNA"/>
</dbReference>
<dbReference type="PANTHER" id="PTHR10728:SF66">
    <property type="entry name" value="PHOSPHOLIPASE A2"/>
    <property type="match status" value="1"/>
</dbReference>
<comment type="domain">
    <text evidence="13">The N-terminal C2 domain associates with lipid membranes upon calcium binding.</text>
</comment>
<dbReference type="PROSITE" id="PS51210">
    <property type="entry name" value="PLA2C"/>
    <property type="match status" value="1"/>
</dbReference>
<dbReference type="SUPFAM" id="SSF52151">
    <property type="entry name" value="FabD/lysophospholipase-like"/>
    <property type="match status" value="1"/>
</dbReference>
<dbReference type="InterPro" id="IPR000008">
    <property type="entry name" value="C2_dom"/>
</dbReference>
<sequence>SQTDCYVSLWLPTASADRFQTKTIKNCKDPVWNETFYFRIQSQVKNVLELALYDKDMVTQDDHLFTVYFDIAKLSLGEQVFMHFKCDSQVRSEWRTGVGWQKHIFISLCLLQSRKVCCLEVQVVKKKKKKAKKSLSRFSFKVQGSYEGTQDIVLGSDLGLSFSSAKFHYARYKQPVLDVMLPGKKQPSSYHSHLHDTGSPNVGLHFLPSGKKWILAEVSACSLVPDHLDVRLGFDLCMQEQDFLCKRQKYVAPALKKVLQLEQDLLDHETPVVAIMTTGGGMRSLTALYGSLQGLKKLHVLDCATYLTGLSGTTWTMSNLYRDADWSQKDLDKQISEARKHMTKCKINSLSLDYLKYYKKQLCQRKREGRKTSFIDLWGLVLESLLHDGKDNHRLSDQQKAVDRGQNPLPIYTAVNVKNNYSTLDFKEWVEFTPYEVGLQKYGVFVRAEDFGSEFFMGRLMKKIPESRICFLEGMWSSLFSLNVLYIWNLSHSSEDFWHRWTRDKVDNIEEEPVLPLKPHELRTRLSTPPGPLSSALRGALTDRLCIAQEHNFLKGLQMHNNYLENKHFCRWKDTVLDTFPNQLTQSDEFLSLVDTGFFINTSIMPLLKRERKVDVILHLNYSAGSQTQALDQTCKYCSEQGIVFPKVDLSEEDRKNLKECYLFDGAETPGAPVLLFFPLINDTFQKYKAPGLKRSESEMEDGKVDLYGCCSPYSTYSIQYSEKVYDRLVQLSEYNILNNKDLILQALHTAVARKRQKK</sequence>
<feature type="domain" description="C2" evidence="14">
    <location>
        <begin position="1"/>
        <end position="84"/>
    </location>
</feature>
<dbReference type="GO" id="GO:0047498">
    <property type="term" value="F:calcium-dependent phospholipase A2 activity"/>
    <property type="evidence" value="ECO:0007669"/>
    <property type="project" value="TreeGrafter"/>
</dbReference>
<dbReference type="FunFam" id="2.60.40.150:FF:000030">
    <property type="entry name" value="Phospholipase A2"/>
    <property type="match status" value="1"/>
</dbReference>
<dbReference type="AlphaFoldDB" id="A0A7K9BXT6"/>
<dbReference type="GO" id="GO:0005544">
    <property type="term" value="F:calcium-dependent phospholipid binding"/>
    <property type="evidence" value="ECO:0007669"/>
    <property type="project" value="TreeGrafter"/>
</dbReference>
<feature type="non-terminal residue" evidence="16">
    <location>
        <position position="759"/>
    </location>
</feature>
<dbReference type="SMART" id="SM00239">
    <property type="entry name" value="C2"/>
    <property type="match status" value="1"/>
</dbReference>
<dbReference type="GO" id="GO:0005829">
    <property type="term" value="C:cytosol"/>
    <property type="evidence" value="ECO:0007669"/>
    <property type="project" value="UniProtKB-SubCell"/>
</dbReference>
<reference evidence="16 17" key="1">
    <citation type="submission" date="2019-09" db="EMBL/GenBank/DDBJ databases">
        <title>Bird 10,000 Genomes (B10K) Project - Family phase.</title>
        <authorList>
            <person name="Zhang G."/>
        </authorList>
    </citation>
    <scope>NUCLEOTIDE SEQUENCE [LARGE SCALE GENOMIC DNA]</scope>
    <source>
        <strain evidence="16">B10K-DU-001-24</strain>
        <tissue evidence="16">Muscle</tissue>
    </source>
</reference>
<evidence type="ECO:0000256" key="3">
    <source>
        <dbReference type="ARBA" id="ARBA00004514"/>
    </source>
</evidence>
<evidence type="ECO:0000256" key="6">
    <source>
        <dbReference type="ARBA" id="ARBA00022723"/>
    </source>
</evidence>
<comment type="catalytic activity">
    <reaction evidence="13">
        <text>a 1,2-diacyl-sn-glycero-3-phosphocholine + H2O = a 1-acyl-sn-glycero-3-phosphocholine + a fatty acid + H(+)</text>
        <dbReference type="Rhea" id="RHEA:15801"/>
        <dbReference type="ChEBI" id="CHEBI:15377"/>
        <dbReference type="ChEBI" id="CHEBI:15378"/>
        <dbReference type="ChEBI" id="CHEBI:28868"/>
        <dbReference type="ChEBI" id="CHEBI:57643"/>
        <dbReference type="ChEBI" id="CHEBI:58168"/>
        <dbReference type="EC" id="3.1.1.4"/>
    </reaction>
</comment>
<protein>
    <recommendedName>
        <fullName evidence="4 13">Phospholipase A2</fullName>
        <ecNumber evidence="4 13">3.1.1.4</ecNumber>
    </recommendedName>
</protein>
<dbReference type="Pfam" id="PF18695">
    <property type="entry name" value="cPLA2_C2"/>
    <property type="match status" value="1"/>
</dbReference>
<dbReference type="EC" id="3.1.1.4" evidence="4 13"/>
<evidence type="ECO:0000256" key="5">
    <source>
        <dbReference type="ARBA" id="ARBA00022490"/>
    </source>
</evidence>
<proteinExistence type="predicted"/>
<dbReference type="InterPro" id="IPR035892">
    <property type="entry name" value="C2_domain_sf"/>
</dbReference>
<evidence type="ECO:0000313" key="17">
    <source>
        <dbReference type="Proteomes" id="UP000574528"/>
    </source>
</evidence>
<evidence type="ECO:0000256" key="4">
    <source>
        <dbReference type="ARBA" id="ARBA00013278"/>
    </source>
</evidence>
<dbReference type="InterPro" id="IPR016035">
    <property type="entry name" value="Acyl_Trfase/lysoPLipase"/>
</dbReference>
<dbReference type="GO" id="GO:0016020">
    <property type="term" value="C:membrane"/>
    <property type="evidence" value="ECO:0007669"/>
    <property type="project" value="UniProtKB-SubCell"/>
</dbReference>
<keyword evidence="6 13" id="KW-0479">Metal-binding</keyword>
<dbReference type="SMART" id="SM00022">
    <property type="entry name" value="PLAc"/>
    <property type="match status" value="1"/>
</dbReference>
<comment type="caution">
    <text evidence="16">The sequence shown here is derived from an EMBL/GenBank/DDBJ whole genome shotgun (WGS) entry which is preliminary data.</text>
</comment>
<dbReference type="SUPFAM" id="SSF49562">
    <property type="entry name" value="C2 domain (Calcium/lipid-binding domain, CaLB)"/>
    <property type="match status" value="1"/>
</dbReference>
<evidence type="ECO:0000256" key="8">
    <source>
        <dbReference type="ARBA" id="ARBA00022837"/>
    </source>
</evidence>
<feature type="domain" description="PLA2c" evidence="15">
    <location>
        <begin position="220"/>
        <end position="759"/>
    </location>
</feature>
<keyword evidence="9 12" id="KW-0442">Lipid degradation</keyword>
<evidence type="ECO:0000256" key="11">
    <source>
        <dbReference type="ARBA" id="ARBA00023136"/>
    </source>
</evidence>
<dbReference type="Pfam" id="PF01735">
    <property type="entry name" value="PLA2_B"/>
    <property type="match status" value="1"/>
</dbReference>
<evidence type="ECO:0000259" key="15">
    <source>
        <dbReference type="PROSITE" id="PS51210"/>
    </source>
</evidence>
<dbReference type="InterPro" id="IPR040723">
    <property type="entry name" value="cPLA2_C2"/>
</dbReference>
<dbReference type="Gene3D" id="2.60.40.150">
    <property type="entry name" value="C2 domain"/>
    <property type="match status" value="1"/>
</dbReference>
<dbReference type="Proteomes" id="UP000574528">
    <property type="component" value="Unassembled WGS sequence"/>
</dbReference>
<keyword evidence="8 13" id="KW-0106">Calcium</keyword>
<evidence type="ECO:0000313" key="16">
    <source>
        <dbReference type="EMBL" id="NXG44519.1"/>
    </source>
</evidence>
<dbReference type="OrthoDB" id="419768at2759"/>